<dbReference type="KEGG" id="mmt:Metme_3301"/>
<evidence type="ECO:0000256" key="5">
    <source>
        <dbReference type="ARBA" id="ARBA00023016"/>
    </source>
</evidence>
<dbReference type="Pfam" id="PF01025">
    <property type="entry name" value="GrpE"/>
    <property type="match status" value="1"/>
</dbReference>
<keyword evidence="5 10" id="KW-0346">Stress response</keyword>
<comment type="subcellular location">
    <subcellularLocation>
        <location evidence="1 10">Cytoplasm</location>
    </subcellularLocation>
</comment>
<dbReference type="NCBIfam" id="NF010748">
    <property type="entry name" value="PRK14150.1"/>
    <property type="match status" value="1"/>
</dbReference>
<evidence type="ECO:0000256" key="3">
    <source>
        <dbReference type="ARBA" id="ARBA00011738"/>
    </source>
</evidence>
<dbReference type="EMBL" id="CP002738">
    <property type="protein sequence ID" value="AEG01672.1"/>
    <property type="molecule type" value="Genomic_DNA"/>
</dbReference>
<keyword evidence="4 10" id="KW-0963">Cytoplasm</keyword>
<dbReference type="NCBIfam" id="NF010737">
    <property type="entry name" value="PRK14139.1"/>
    <property type="match status" value="1"/>
</dbReference>
<feature type="region of interest" description="Disordered" evidence="13">
    <location>
        <begin position="1"/>
        <end position="43"/>
    </location>
</feature>
<evidence type="ECO:0000256" key="4">
    <source>
        <dbReference type="ARBA" id="ARBA00022490"/>
    </source>
</evidence>
<dbReference type="Proteomes" id="UP000008888">
    <property type="component" value="Chromosome"/>
</dbReference>
<name>G0A5G6_METMM</name>
<organism evidence="14 15">
    <name type="scientific">Methylomonas methanica (strain DSM 25384 / MC09)</name>
    <dbReference type="NCBI Taxonomy" id="857087"/>
    <lineage>
        <taxon>Bacteria</taxon>
        <taxon>Pseudomonadati</taxon>
        <taxon>Pseudomonadota</taxon>
        <taxon>Gammaproteobacteria</taxon>
        <taxon>Methylococcales</taxon>
        <taxon>Methylococcaceae</taxon>
        <taxon>Methylomonas</taxon>
    </lineage>
</organism>
<dbReference type="PANTHER" id="PTHR21237:SF23">
    <property type="entry name" value="GRPE PROTEIN HOMOLOG, MITOCHONDRIAL"/>
    <property type="match status" value="1"/>
</dbReference>
<evidence type="ECO:0000256" key="7">
    <source>
        <dbReference type="ARBA" id="ARBA00053401"/>
    </source>
</evidence>
<comment type="function">
    <text evidence="7 10 11">Participates actively in the response to hyperosmotic and heat shock by preventing the aggregation of stress-denatured proteins, in association with DnaK and GrpE. It is the nucleotide exchange factor for DnaK and may function as a thermosensor. Unfolded proteins bind initially to DnaJ; upon interaction with the DnaJ-bound protein, DnaK hydrolyzes its bound ATP, resulting in the formation of a stable complex. GrpE releases ADP from DnaK; ATP binding to DnaK triggers the release of the substrate protein, thus completing the reaction cycle. Several rounds of ATP-dependent interactions between DnaJ, DnaK and GrpE are required for fully efficient folding.</text>
</comment>
<dbReference type="GO" id="GO:0000774">
    <property type="term" value="F:adenyl-nucleotide exchange factor activity"/>
    <property type="evidence" value="ECO:0007669"/>
    <property type="project" value="InterPro"/>
</dbReference>
<sequence length="214" mass="23717">MSHQQSSHEQQSDSELIAEVLEQTGEALADQTEEAETAPANEENTVEVLQKQLEEAQQQAADNLDKAIRTLAEMENLKKRVQKDLEDERKYGLTKFAKELLSVLDSLELGIQAATGDSPEVVKLREGSELTMKQFETVFAKFNIETIDPTGQPFNPELHQAMVMQPSSTVAPNHVITVFQKGYVLNGRLLRPAMVVVAKAEDKPADSAKIDEQA</sequence>
<evidence type="ECO:0000256" key="10">
    <source>
        <dbReference type="HAMAP-Rule" id="MF_01151"/>
    </source>
</evidence>
<accession>G0A5G6</accession>
<evidence type="ECO:0000256" key="2">
    <source>
        <dbReference type="ARBA" id="ARBA00009054"/>
    </source>
</evidence>
<dbReference type="HAMAP" id="MF_01151">
    <property type="entry name" value="GrpE"/>
    <property type="match status" value="1"/>
</dbReference>
<dbReference type="NCBIfam" id="NF010738">
    <property type="entry name" value="PRK14140.1"/>
    <property type="match status" value="1"/>
</dbReference>
<dbReference type="eggNOG" id="COG0576">
    <property type="taxonomic scope" value="Bacteria"/>
</dbReference>
<dbReference type="Gene3D" id="3.90.20.20">
    <property type="match status" value="1"/>
</dbReference>
<evidence type="ECO:0000256" key="8">
    <source>
        <dbReference type="ARBA" id="ARBA00072274"/>
    </source>
</evidence>
<dbReference type="RefSeq" id="WP_013819899.1">
    <property type="nucleotide sequence ID" value="NC_015572.1"/>
</dbReference>
<reference key="2">
    <citation type="submission" date="2011-05" db="EMBL/GenBank/DDBJ databases">
        <title>Complete genome sequence of the aerobic marine methanotroph Methylomonas methanica MC09.</title>
        <authorList>
            <person name="Boden R."/>
            <person name="Cunliffe M."/>
            <person name="Scanlan J."/>
            <person name="Moussard H."/>
            <person name="Kits K.D."/>
            <person name="Klotz M."/>
            <person name="Jetten M."/>
            <person name="Vuilleumier S."/>
            <person name="Han J."/>
            <person name="Peters L."/>
            <person name="Mikhailova N."/>
            <person name="Teshima H."/>
            <person name="Tapia R."/>
            <person name="Kyrpides N."/>
            <person name="Ivanova N."/>
            <person name="Pagani I."/>
            <person name="Cheng J.-F."/>
            <person name="Goodwin L."/>
            <person name="Han C."/>
            <person name="Hauser L."/>
            <person name="Land M."/>
            <person name="Lapidus A."/>
            <person name="Lucas S."/>
            <person name="Pitluck S."/>
            <person name="Woyke T."/>
            <person name="Stein L.Y."/>
            <person name="Murrell C."/>
        </authorList>
    </citation>
    <scope>NUCLEOTIDE SEQUENCE</scope>
    <source>
        <strain>MC09</strain>
    </source>
</reference>
<proteinExistence type="inferred from homology"/>
<evidence type="ECO:0000313" key="15">
    <source>
        <dbReference type="Proteomes" id="UP000008888"/>
    </source>
</evidence>
<dbReference type="GO" id="GO:0005829">
    <property type="term" value="C:cytosol"/>
    <property type="evidence" value="ECO:0007669"/>
    <property type="project" value="TreeGrafter"/>
</dbReference>
<evidence type="ECO:0000313" key="14">
    <source>
        <dbReference type="EMBL" id="AEG01672.1"/>
    </source>
</evidence>
<evidence type="ECO:0000256" key="12">
    <source>
        <dbReference type="RuleBase" id="RU004478"/>
    </source>
</evidence>
<dbReference type="CDD" id="cd00446">
    <property type="entry name" value="GrpE"/>
    <property type="match status" value="1"/>
</dbReference>
<dbReference type="PRINTS" id="PR00773">
    <property type="entry name" value="GRPEPROTEIN"/>
</dbReference>
<dbReference type="GO" id="GO:0051087">
    <property type="term" value="F:protein-folding chaperone binding"/>
    <property type="evidence" value="ECO:0007669"/>
    <property type="project" value="InterPro"/>
</dbReference>
<dbReference type="Gene3D" id="2.30.22.10">
    <property type="entry name" value="Head domain of nucleotide exchange factor GrpE"/>
    <property type="match status" value="1"/>
</dbReference>
<dbReference type="GO" id="GO:0051082">
    <property type="term" value="F:unfolded protein binding"/>
    <property type="evidence" value="ECO:0007669"/>
    <property type="project" value="TreeGrafter"/>
</dbReference>
<dbReference type="SUPFAM" id="SSF51064">
    <property type="entry name" value="Head domain of nucleotide exchange factor GrpE"/>
    <property type="match status" value="1"/>
</dbReference>
<dbReference type="STRING" id="857087.Metme_3301"/>
<evidence type="ECO:0000256" key="11">
    <source>
        <dbReference type="RuleBase" id="RU000639"/>
    </source>
</evidence>
<evidence type="ECO:0000256" key="6">
    <source>
        <dbReference type="ARBA" id="ARBA00023186"/>
    </source>
</evidence>
<dbReference type="InterPro" id="IPR009012">
    <property type="entry name" value="GrpE_head"/>
</dbReference>
<protein>
    <recommendedName>
        <fullName evidence="8 10">Protein GrpE</fullName>
    </recommendedName>
    <alternativeName>
        <fullName evidence="9 10">HSP-70 cofactor</fullName>
    </alternativeName>
</protein>
<dbReference type="SUPFAM" id="SSF58014">
    <property type="entry name" value="Coiled-coil domain of nucleotide exchange factor GrpE"/>
    <property type="match status" value="1"/>
</dbReference>
<dbReference type="GO" id="GO:0042803">
    <property type="term" value="F:protein homodimerization activity"/>
    <property type="evidence" value="ECO:0007669"/>
    <property type="project" value="InterPro"/>
</dbReference>
<gene>
    <name evidence="10" type="primary">grpE</name>
    <name evidence="14" type="ordered locus">Metme_3301</name>
</gene>
<reference evidence="15" key="3">
    <citation type="submission" date="2011-05" db="EMBL/GenBank/DDBJ databases">
        <title>Complete sequence of Methylomonas methanica MC09.</title>
        <authorList>
            <consortium name="US DOE Joint Genome Institute"/>
            <person name="Lucas S."/>
            <person name="Han J."/>
            <person name="Lapidus A."/>
            <person name="Cheng J.-F."/>
            <person name="Goodwin L."/>
            <person name="Pitluck S."/>
            <person name="Peters L."/>
            <person name="Mikhailova N."/>
            <person name="Teshima H."/>
            <person name="Han C."/>
            <person name="Tapia R."/>
            <person name="Land M."/>
            <person name="Hauser L."/>
            <person name="Kyrpides N."/>
            <person name="Ivanova N."/>
            <person name="Pagani I."/>
            <person name="Stein L."/>
            <person name="Woyke T."/>
        </authorList>
    </citation>
    <scope>NUCLEOTIDE SEQUENCE [LARGE SCALE GENOMIC DNA]</scope>
    <source>
        <strain evidence="15">MC09</strain>
    </source>
</reference>
<dbReference type="AlphaFoldDB" id="G0A5G6"/>
<dbReference type="InterPro" id="IPR013805">
    <property type="entry name" value="GrpE_CC"/>
</dbReference>
<evidence type="ECO:0000256" key="1">
    <source>
        <dbReference type="ARBA" id="ARBA00004496"/>
    </source>
</evidence>
<dbReference type="PANTHER" id="PTHR21237">
    <property type="entry name" value="GRPE PROTEIN"/>
    <property type="match status" value="1"/>
</dbReference>
<dbReference type="HOGENOM" id="CLU_057217_6_0_6"/>
<comment type="similarity">
    <text evidence="2 10 12">Belongs to the GrpE family.</text>
</comment>
<evidence type="ECO:0000256" key="9">
    <source>
        <dbReference type="ARBA" id="ARBA00076414"/>
    </source>
</evidence>
<reference evidence="14 15" key="1">
    <citation type="journal article" date="2011" name="J. Bacteriol.">
        <title>Complete Genome Sequence of the Aerobic Marine Methanotroph Methylomonas methanica MC09.</title>
        <authorList>
            <person name="Boden R."/>
            <person name="Cunliffe M."/>
            <person name="Scanlan J."/>
            <person name="Moussard H."/>
            <person name="Kits K.D."/>
            <person name="Klotz M.G."/>
            <person name="Jetten M.S."/>
            <person name="Vuilleumier S."/>
            <person name="Han J."/>
            <person name="Peters L."/>
            <person name="Mikhailova N."/>
            <person name="Teshima H."/>
            <person name="Tapia R."/>
            <person name="Kyrpides N."/>
            <person name="Ivanova N."/>
            <person name="Pagani I."/>
            <person name="Cheng J.F."/>
            <person name="Goodwin L."/>
            <person name="Han C."/>
            <person name="Hauser L."/>
            <person name="Land M.L."/>
            <person name="Lapidus A."/>
            <person name="Lucas S."/>
            <person name="Pitluck S."/>
            <person name="Woyke T."/>
            <person name="Stein L."/>
            <person name="Murrell J.C."/>
        </authorList>
    </citation>
    <scope>NUCLEOTIDE SEQUENCE [LARGE SCALE GENOMIC DNA]</scope>
    <source>
        <strain evidence="14 15">MC09</strain>
    </source>
</reference>
<comment type="subunit">
    <text evidence="3 10">Homodimer.</text>
</comment>
<dbReference type="GO" id="GO:0006457">
    <property type="term" value="P:protein folding"/>
    <property type="evidence" value="ECO:0007669"/>
    <property type="project" value="InterPro"/>
</dbReference>
<dbReference type="InterPro" id="IPR000740">
    <property type="entry name" value="GrpE"/>
</dbReference>
<dbReference type="OrthoDB" id="9789811at2"/>
<keyword evidence="15" id="KW-1185">Reference proteome</keyword>
<dbReference type="FunFam" id="2.30.22.10:FF:000001">
    <property type="entry name" value="Protein GrpE"/>
    <property type="match status" value="1"/>
</dbReference>
<evidence type="ECO:0000256" key="13">
    <source>
        <dbReference type="SAM" id="MobiDB-lite"/>
    </source>
</evidence>
<dbReference type="PROSITE" id="PS01071">
    <property type="entry name" value="GRPE"/>
    <property type="match status" value="1"/>
</dbReference>
<keyword evidence="6 10" id="KW-0143">Chaperone</keyword>
<feature type="compositionally biased region" description="Low complexity" evidence="13">
    <location>
        <begin position="1"/>
        <end position="15"/>
    </location>
</feature>